<evidence type="ECO:0000313" key="7">
    <source>
        <dbReference type="Proteomes" id="UP001415857"/>
    </source>
</evidence>
<feature type="active site" description="Proton donor" evidence="2">
    <location>
        <position position="56"/>
    </location>
</feature>
<evidence type="ECO:0000256" key="4">
    <source>
        <dbReference type="PIRSR" id="PIRSR000097-3"/>
    </source>
</evidence>
<dbReference type="PANTHER" id="PTHR11732">
    <property type="entry name" value="ALDO/KETO REDUCTASE"/>
    <property type="match status" value="1"/>
</dbReference>
<dbReference type="CDD" id="cd19124">
    <property type="entry name" value="AKR_AKR4A_4B"/>
    <property type="match status" value="1"/>
</dbReference>
<dbReference type="Gene3D" id="3.20.20.100">
    <property type="entry name" value="NADP-dependent oxidoreductase domain"/>
    <property type="match status" value="1"/>
</dbReference>
<sequence>MMREQIPEVVLSSGQKMPVIGTGTASNPLPPPHQLTSILVDAIEIGYRHFDTAAIYGSEESLGRAVVEALDRGLIKSRDEIFITSKLWCADAHPDLVLPALKNTLQKLGVEYLDLYLIHWPIRMKQGTVTGFEVSKEDILPFDIKGTWEAMEECYKLGLVKSIGVSNYGTKKLSQLLQHATIPPAVNQVEMNPAWQQGKLREFCKEKGIHVCAWSPLGANGAFWGSLAVTESPILKDIAAAKGKSLAQVALRWIYEQGVSFIVKSFNKERMKENLQIFDWELSEDELAKIKQIPQRRGFSGEGCISQEGPYKSLEELWDGDV</sequence>
<proteinExistence type="predicted"/>
<dbReference type="FunFam" id="3.20.20.100:FF:000014">
    <property type="entry name" value="NAD(P)-linked oxidoreductase superfamily protein"/>
    <property type="match status" value="1"/>
</dbReference>
<evidence type="ECO:0000313" key="6">
    <source>
        <dbReference type="EMBL" id="KAK9277910.1"/>
    </source>
</evidence>
<dbReference type="Pfam" id="PF00248">
    <property type="entry name" value="Aldo_ket_red"/>
    <property type="match status" value="1"/>
</dbReference>
<dbReference type="GO" id="GO:0016616">
    <property type="term" value="F:oxidoreductase activity, acting on the CH-OH group of donors, NAD or NADP as acceptor"/>
    <property type="evidence" value="ECO:0007669"/>
    <property type="project" value="InterPro"/>
</dbReference>
<comment type="caution">
    <text evidence="6">The sequence shown here is derived from an EMBL/GenBank/DDBJ whole genome shotgun (WGS) entry which is preliminary data.</text>
</comment>
<dbReference type="InterPro" id="IPR044497">
    <property type="entry name" value="AKR4A/B"/>
</dbReference>
<name>A0AAP0RJ40_LIQFO</name>
<gene>
    <name evidence="6" type="ORF">L1049_027467</name>
</gene>
<dbReference type="InterPro" id="IPR023210">
    <property type="entry name" value="NADP_OxRdtase_dom"/>
</dbReference>
<dbReference type="EMBL" id="JBBPBK010000009">
    <property type="protein sequence ID" value="KAK9277910.1"/>
    <property type="molecule type" value="Genomic_DNA"/>
</dbReference>
<dbReference type="PROSITE" id="PS00062">
    <property type="entry name" value="ALDOKETO_REDUCTASE_2"/>
    <property type="match status" value="1"/>
</dbReference>
<evidence type="ECO:0000259" key="5">
    <source>
        <dbReference type="Pfam" id="PF00248"/>
    </source>
</evidence>
<dbReference type="GO" id="GO:0044550">
    <property type="term" value="P:secondary metabolite biosynthetic process"/>
    <property type="evidence" value="ECO:0007669"/>
    <property type="project" value="UniProtKB-ARBA"/>
</dbReference>
<evidence type="ECO:0000256" key="2">
    <source>
        <dbReference type="PIRSR" id="PIRSR000097-1"/>
    </source>
</evidence>
<feature type="site" description="Lowers pKa of active site Tyr" evidence="4">
    <location>
        <position position="86"/>
    </location>
</feature>
<feature type="domain" description="NADP-dependent oxidoreductase" evidence="5">
    <location>
        <begin position="21"/>
        <end position="293"/>
    </location>
</feature>
<dbReference type="PROSITE" id="PS00063">
    <property type="entry name" value="ALDOKETO_REDUCTASE_3"/>
    <property type="match status" value="1"/>
</dbReference>
<dbReference type="Proteomes" id="UP001415857">
    <property type="component" value="Unassembled WGS sequence"/>
</dbReference>
<keyword evidence="1" id="KW-0560">Oxidoreductase</keyword>
<dbReference type="InterPro" id="IPR036812">
    <property type="entry name" value="NAD(P)_OxRdtase_dom_sf"/>
</dbReference>
<keyword evidence="7" id="KW-1185">Reference proteome</keyword>
<dbReference type="PIRSF" id="PIRSF000097">
    <property type="entry name" value="AKR"/>
    <property type="match status" value="1"/>
</dbReference>
<protein>
    <recommendedName>
        <fullName evidence="5">NADP-dependent oxidoreductase domain-containing protein</fullName>
    </recommendedName>
</protein>
<reference evidence="6 7" key="1">
    <citation type="journal article" date="2024" name="Plant J.">
        <title>Genome sequences and population genomics reveal climatic adaptation and genomic divergence between two closely related sweetgum species.</title>
        <authorList>
            <person name="Xu W.Q."/>
            <person name="Ren C.Q."/>
            <person name="Zhang X.Y."/>
            <person name="Comes H.P."/>
            <person name="Liu X.H."/>
            <person name="Li Y.G."/>
            <person name="Kettle C.J."/>
            <person name="Jalonen R."/>
            <person name="Gaisberger H."/>
            <person name="Ma Y.Z."/>
            <person name="Qiu Y.X."/>
        </authorList>
    </citation>
    <scope>NUCLEOTIDE SEQUENCE [LARGE SCALE GENOMIC DNA]</scope>
    <source>
        <strain evidence="6">Hangzhou</strain>
    </source>
</reference>
<dbReference type="SUPFAM" id="SSF51430">
    <property type="entry name" value="NAD(P)-linked oxidoreductase"/>
    <property type="match status" value="1"/>
</dbReference>
<dbReference type="PROSITE" id="PS00798">
    <property type="entry name" value="ALDOKETO_REDUCTASE_1"/>
    <property type="match status" value="1"/>
</dbReference>
<organism evidence="6 7">
    <name type="scientific">Liquidambar formosana</name>
    <name type="common">Formosan gum</name>
    <dbReference type="NCBI Taxonomy" id="63359"/>
    <lineage>
        <taxon>Eukaryota</taxon>
        <taxon>Viridiplantae</taxon>
        <taxon>Streptophyta</taxon>
        <taxon>Embryophyta</taxon>
        <taxon>Tracheophyta</taxon>
        <taxon>Spermatophyta</taxon>
        <taxon>Magnoliopsida</taxon>
        <taxon>eudicotyledons</taxon>
        <taxon>Gunneridae</taxon>
        <taxon>Pentapetalae</taxon>
        <taxon>Saxifragales</taxon>
        <taxon>Altingiaceae</taxon>
        <taxon>Liquidambar</taxon>
    </lineage>
</organism>
<dbReference type="PRINTS" id="PR00069">
    <property type="entry name" value="ALDKETRDTASE"/>
</dbReference>
<evidence type="ECO:0000256" key="1">
    <source>
        <dbReference type="ARBA" id="ARBA00023002"/>
    </source>
</evidence>
<accession>A0AAP0RJ40</accession>
<evidence type="ECO:0000256" key="3">
    <source>
        <dbReference type="PIRSR" id="PIRSR000097-2"/>
    </source>
</evidence>
<dbReference type="AlphaFoldDB" id="A0AAP0RJ40"/>
<dbReference type="InterPro" id="IPR018170">
    <property type="entry name" value="Aldo/ket_reductase_CS"/>
</dbReference>
<feature type="binding site" evidence="3">
    <location>
        <position position="119"/>
    </location>
    <ligand>
        <name>substrate</name>
    </ligand>
</feature>
<dbReference type="InterPro" id="IPR020471">
    <property type="entry name" value="AKR"/>
</dbReference>